<keyword evidence="8 10" id="KW-0472">Membrane</keyword>
<proteinExistence type="inferred from homology"/>
<dbReference type="GO" id="GO:0051301">
    <property type="term" value="P:cell division"/>
    <property type="evidence" value="ECO:0007669"/>
    <property type="project" value="UniProtKB-UniRule"/>
</dbReference>
<evidence type="ECO:0000256" key="10">
    <source>
        <dbReference type="HAMAP-Rule" id="MF_02203"/>
    </source>
</evidence>
<comment type="subunit">
    <text evidence="10">The Tol-Pal system is composed of five core proteins: the inner membrane proteins TolA, TolQ and TolR, the periplasmic protein TolB and the outer membrane protein Pal. They form a network linking the inner and outer membranes and the peptidoglycan layer.</text>
</comment>
<protein>
    <recommendedName>
        <fullName evidence="10">Tol-Pal system protein TolR</fullName>
    </recommendedName>
</protein>
<dbReference type="HAMAP" id="MF_02203">
    <property type="entry name" value="TolR"/>
    <property type="match status" value="1"/>
</dbReference>
<evidence type="ECO:0000256" key="3">
    <source>
        <dbReference type="ARBA" id="ARBA00022475"/>
    </source>
</evidence>
<dbReference type="PANTHER" id="PTHR30558">
    <property type="entry name" value="EXBD MEMBRANE COMPONENT OF PMF-DRIVEN MACROMOLECULE IMPORT SYSTEM"/>
    <property type="match status" value="1"/>
</dbReference>
<dbReference type="GeneID" id="97904890"/>
<comment type="function">
    <text evidence="10">Part of the Tol-Pal system, which plays a role in outer membrane invagination during cell division and is important for maintaining outer membrane integrity.</text>
</comment>
<dbReference type="Pfam" id="PF02472">
    <property type="entry name" value="ExbD"/>
    <property type="match status" value="1"/>
</dbReference>
<keyword evidence="4 10" id="KW-0997">Cell inner membrane</keyword>
<organism evidence="11 12">
    <name type="scientific">Lysobacter capsici AZ78</name>
    <dbReference type="NCBI Taxonomy" id="1444315"/>
    <lineage>
        <taxon>Bacteria</taxon>
        <taxon>Pseudomonadati</taxon>
        <taxon>Pseudomonadota</taxon>
        <taxon>Gammaproteobacteria</taxon>
        <taxon>Lysobacterales</taxon>
        <taxon>Lysobacteraceae</taxon>
        <taxon>Lysobacter</taxon>
    </lineage>
</organism>
<dbReference type="OrthoDB" id="9798629at2"/>
<dbReference type="InterPro" id="IPR003400">
    <property type="entry name" value="ExbD"/>
</dbReference>
<evidence type="ECO:0000256" key="1">
    <source>
        <dbReference type="ARBA" id="ARBA00004162"/>
    </source>
</evidence>
<keyword evidence="7 10" id="KW-1133">Transmembrane helix</keyword>
<name>A0A108UCS3_9GAMM</name>
<dbReference type="PANTHER" id="PTHR30558:SF7">
    <property type="entry name" value="TOL-PAL SYSTEM PROTEIN TOLR"/>
    <property type="match status" value="1"/>
</dbReference>
<dbReference type="GO" id="GO:0022857">
    <property type="term" value="F:transmembrane transporter activity"/>
    <property type="evidence" value="ECO:0007669"/>
    <property type="project" value="InterPro"/>
</dbReference>
<dbReference type="AlphaFoldDB" id="A0A108UCS3"/>
<keyword evidence="6 10" id="KW-0812">Transmembrane</keyword>
<evidence type="ECO:0000256" key="7">
    <source>
        <dbReference type="ARBA" id="ARBA00022989"/>
    </source>
</evidence>
<keyword evidence="3 10" id="KW-1003">Cell membrane</keyword>
<evidence type="ECO:0000256" key="6">
    <source>
        <dbReference type="ARBA" id="ARBA00022692"/>
    </source>
</evidence>
<keyword evidence="5 10" id="KW-0132">Cell division</keyword>
<dbReference type="Proteomes" id="UP000023435">
    <property type="component" value="Unassembled WGS sequence"/>
</dbReference>
<accession>A0A108UCS3</accession>
<evidence type="ECO:0000256" key="2">
    <source>
        <dbReference type="ARBA" id="ARBA00005811"/>
    </source>
</evidence>
<comment type="similarity">
    <text evidence="2 10">Belongs to the ExbD/TolR family.</text>
</comment>
<reference evidence="11 12" key="1">
    <citation type="journal article" date="2014" name="Genome Announc.">
        <title>Draft Genome Sequence of Lysobacter capsici AZ78, a Bacterium Antagonistic to Plant-Pathogenic Oomycetes.</title>
        <authorList>
            <person name="Puopolo G."/>
            <person name="Sonego P."/>
            <person name="Engelen K."/>
            <person name="Pertot I."/>
        </authorList>
    </citation>
    <scope>NUCLEOTIDE SEQUENCE [LARGE SCALE GENOMIC DNA]</scope>
    <source>
        <strain evidence="11 12">AZ78</strain>
    </source>
</reference>
<comment type="subcellular location">
    <subcellularLocation>
        <location evidence="10">Cell inner membrane</location>
        <topology evidence="10">Single-pass membrane protein</topology>
    </subcellularLocation>
    <subcellularLocation>
        <location evidence="1">Cell membrane</location>
        <topology evidence="1">Single-pass membrane protein</topology>
    </subcellularLocation>
</comment>
<dbReference type="RefSeq" id="WP_036107734.1">
    <property type="nucleotide sequence ID" value="NZ_JAJA02000001.1"/>
</dbReference>
<dbReference type="EMBL" id="JAJA02000001">
    <property type="protein sequence ID" value="KWS06781.1"/>
    <property type="molecule type" value="Genomic_DNA"/>
</dbReference>
<dbReference type="Gene3D" id="3.30.420.270">
    <property type="match status" value="1"/>
</dbReference>
<evidence type="ECO:0000256" key="9">
    <source>
        <dbReference type="ARBA" id="ARBA00023306"/>
    </source>
</evidence>
<keyword evidence="9 10" id="KW-0131">Cell cycle</keyword>
<feature type="transmembrane region" description="Helical" evidence="10">
    <location>
        <begin position="21"/>
        <end position="44"/>
    </location>
</feature>
<evidence type="ECO:0000256" key="5">
    <source>
        <dbReference type="ARBA" id="ARBA00022618"/>
    </source>
</evidence>
<sequence>MSGTVIRRRKRKLKSEINVVPYIDVMLVLLIIFMVTAPLLTLGIDVDLPKSNAKSIETKNDPVVVQIDDKGNFFLAVKAGSNEAVSKETLATKVGALVKQNGKEKLQVYIAGDGRSNYQPVMDAMNILKDAGVEKVGLMSQPEKGAKK</sequence>
<dbReference type="NCBIfam" id="TIGR02801">
    <property type="entry name" value="tolR"/>
    <property type="match status" value="1"/>
</dbReference>
<evidence type="ECO:0000313" key="11">
    <source>
        <dbReference type="EMBL" id="KWS06781.1"/>
    </source>
</evidence>
<evidence type="ECO:0000256" key="8">
    <source>
        <dbReference type="ARBA" id="ARBA00023136"/>
    </source>
</evidence>
<dbReference type="GO" id="GO:0015031">
    <property type="term" value="P:protein transport"/>
    <property type="evidence" value="ECO:0007669"/>
    <property type="project" value="InterPro"/>
</dbReference>
<evidence type="ECO:0000256" key="4">
    <source>
        <dbReference type="ARBA" id="ARBA00022519"/>
    </source>
</evidence>
<gene>
    <name evidence="10" type="primary">tolR</name>
    <name evidence="11" type="ORF">AZ78_4339</name>
</gene>
<evidence type="ECO:0000313" key="12">
    <source>
        <dbReference type="Proteomes" id="UP000023435"/>
    </source>
</evidence>
<comment type="caution">
    <text evidence="11">The sequence shown here is derived from an EMBL/GenBank/DDBJ whole genome shotgun (WGS) entry which is preliminary data.</text>
</comment>
<keyword evidence="12" id="KW-1185">Reference proteome</keyword>
<dbReference type="GO" id="GO:0005886">
    <property type="term" value="C:plasma membrane"/>
    <property type="evidence" value="ECO:0007669"/>
    <property type="project" value="UniProtKB-SubCell"/>
</dbReference>
<dbReference type="InterPro" id="IPR014168">
    <property type="entry name" value="Tol-Pal_TolR"/>
</dbReference>